<name>A0A5C6DNV9_9BACT</name>
<evidence type="ECO:0000256" key="1">
    <source>
        <dbReference type="SAM" id="SignalP"/>
    </source>
</evidence>
<reference evidence="2 3" key="1">
    <citation type="submission" date="2019-02" db="EMBL/GenBank/DDBJ databases">
        <title>Deep-cultivation of Planctomycetes and their phenomic and genomic characterization uncovers novel biology.</title>
        <authorList>
            <person name="Wiegand S."/>
            <person name="Jogler M."/>
            <person name="Boedeker C."/>
            <person name="Pinto D."/>
            <person name="Vollmers J."/>
            <person name="Rivas-Marin E."/>
            <person name="Kohn T."/>
            <person name="Peeters S.H."/>
            <person name="Heuer A."/>
            <person name="Rast P."/>
            <person name="Oberbeckmann S."/>
            <person name="Bunk B."/>
            <person name="Jeske O."/>
            <person name="Meyerdierks A."/>
            <person name="Storesund J.E."/>
            <person name="Kallscheuer N."/>
            <person name="Luecker S."/>
            <person name="Lage O.M."/>
            <person name="Pohl T."/>
            <person name="Merkel B.J."/>
            <person name="Hornburger P."/>
            <person name="Mueller R.-W."/>
            <person name="Bruemmer F."/>
            <person name="Labrenz M."/>
            <person name="Spormann A.M."/>
            <person name="Op Den Camp H."/>
            <person name="Overmann J."/>
            <person name="Amann R."/>
            <person name="Jetten M.S.M."/>
            <person name="Mascher T."/>
            <person name="Medema M.H."/>
            <person name="Devos D.P."/>
            <person name="Kaster A.-K."/>
            <person name="Ovreas L."/>
            <person name="Rohde M."/>
            <person name="Galperin M.Y."/>
            <person name="Jogler C."/>
        </authorList>
    </citation>
    <scope>NUCLEOTIDE SEQUENCE [LARGE SCALE GENOMIC DNA]</scope>
    <source>
        <strain evidence="2 3">Poly41</strain>
    </source>
</reference>
<comment type="caution">
    <text evidence="2">The sequence shown here is derived from an EMBL/GenBank/DDBJ whole genome shotgun (WGS) entry which is preliminary data.</text>
</comment>
<dbReference type="OrthoDB" id="287770at2"/>
<gene>
    <name evidence="2" type="ORF">Poly41_28840</name>
</gene>
<keyword evidence="1" id="KW-0732">Signal</keyword>
<dbReference type="AlphaFoldDB" id="A0A5C6DNV9"/>
<accession>A0A5C6DNV9</accession>
<dbReference type="PROSITE" id="PS51257">
    <property type="entry name" value="PROKAR_LIPOPROTEIN"/>
    <property type="match status" value="1"/>
</dbReference>
<protein>
    <recommendedName>
        <fullName evidence="4">Cytochrome C</fullName>
    </recommendedName>
</protein>
<feature type="signal peptide" evidence="1">
    <location>
        <begin position="1"/>
        <end position="23"/>
    </location>
</feature>
<sequence precursor="true">MNRTLVTLVVVSLACFTWRSATSVPPTGPADQPAKPLEKRANPKIVVPLMHMKLDHSKAILEGLTMEDYDAILTNASALKVLSMESGWNVVQTEEYTTQSRDFQRTAQLIVDAAKEKDMSRATLGYVAMTVRCVECHSYMRKLEERKER</sequence>
<organism evidence="2 3">
    <name type="scientific">Novipirellula artificiosorum</name>
    <dbReference type="NCBI Taxonomy" id="2528016"/>
    <lineage>
        <taxon>Bacteria</taxon>
        <taxon>Pseudomonadati</taxon>
        <taxon>Planctomycetota</taxon>
        <taxon>Planctomycetia</taxon>
        <taxon>Pirellulales</taxon>
        <taxon>Pirellulaceae</taxon>
        <taxon>Novipirellula</taxon>
    </lineage>
</organism>
<dbReference type="RefSeq" id="WP_146526723.1">
    <property type="nucleotide sequence ID" value="NZ_SJPV01000004.1"/>
</dbReference>
<evidence type="ECO:0000313" key="2">
    <source>
        <dbReference type="EMBL" id="TWU38408.1"/>
    </source>
</evidence>
<proteinExistence type="predicted"/>
<evidence type="ECO:0000313" key="3">
    <source>
        <dbReference type="Proteomes" id="UP000319143"/>
    </source>
</evidence>
<dbReference type="Proteomes" id="UP000319143">
    <property type="component" value="Unassembled WGS sequence"/>
</dbReference>
<dbReference type="EMBL" id="SJPV01000004">
    <property type="protein sequence ID" value="TWU38408.1"/>
    <property type="molecule type" value="Genomic_DNA"/>
</dbReference>
<evidence type="ECO:0008006" key="4">
    <source>
        <dbReference type="Google" id="ProtNLM"/>
    </source>
</evidence>
<keyword evidence="3" id="KW-1185">Reference proteome</keyword>
<feature type="chain" id="PRO_5022892549" description="Cytochrome C" evidence="1">
    <location>
        <begin position="24"/>
        <end position="149"/>
    </location>
</feature>